<protein>
    <submittedName>
        <fullName evidence="1">Uncharacterized protein</fullName>
    </submittedName>
</protein>
<reference evidence="1" key="1">
    <citation type="submission" date="2022-10" db="EMBL/GenBank/DDBJ databases">
        <title>Culturing micro-colonial fungi from biological soil crusts in the Mojave desert and describing Neophaeococcomyces mojavensis, and introducing the new genera and species Taxawa tesnikishii.</title>
        <authorList>
            <person name="Kurbessoian T."/>
            <person name="Stajich J.E."/>
        </authorList>
    </citation>
    <scope>NUCLEOTIDE SEQUENCE</scope>
    <source>
        <strain evidence="1">JES_112</strain>
    </source>
</reference>
<dbReference type="Proteomes" id="UP001172386">
    <property type="component" value="Unassembled WGS sequence"/>
</dbReference>
<evidence type="ECO:0000313" key="2">
    <source>
        <dbReference type="Proteomes" id="UP001172386"/>
    </source>
</evidence>
<accession>A0ACC3AIN7</accession>
<dbReference type="EMBL" id="JAPDRQ010000009">
    <property type="protein sequence ID" value="KAJ9663361.1"/>
    <property type="molecule type" value="Genomic_DNA"/>
</dbReference>
<name>A0ACC3AIN7_9EURO</name>
<sequence>MANKTAGCKTTTKSSTRGRTSTTQRMLATRNTQVQAKESSQGGPSVWVNTYQKVRCLESCPLGPHCWCDPRDKKRYKLSTHHLRRLVKFVQDGGRFHSHADLPEFIQEDLYAEAEATRSRKRKARAMSPPAMTPITINNHFPETSGSQSLVNPTNEAGKWSTKDMAGGVKSPLVVSGYLDTAVRKYTTWQQSRFEDVELKDEMSKACDIVLGHGLTLTHIHDDQDFQFLIDNGIKQGIARHFVGHIKMWTKRSQVD</sequence>
<gene>
    <name evidence="1" type="ORF">H2198_000878</name>
</gene>
<organism evidence="1 2">
    <name type="scientific">Neophaeococcomyces mojaviensis</name>
    <dbReference type="NCBI Taxonomy" id="3383035"/>
    <lineage>
        <taxon>Eukaryota</taxon>
        <taxon>Fungi</taxon>
        <taxon>Dikarya</taxon>
        <taxon>Ascomycota</taxon>
        <taxon>Pezizomycotina</taxon>
        <taxon>Eurotiomycetes</taxon>
        <taxon>Chaetothyriomycetidae</taxon>
        <taxon>Chaetothyriales</taxon>
        <taxon>Chaetothyriales incertae sedis</taxon>
        <taxon>Neophaeococcomyces</taxon>
    </lineage>
</organism>
<evidence type="ECO:0000313" key="1">
    <source>
        <dbReference type="EMBL" id="KAJ9663361.1"/>
    </source>
</evidence>
<proteinExistence type="predicted"/>
<comment type="caution">
    <text evidence="1">The sequence shown here is derived from an EMBL/GenBank/DDBJ whole genome shotgun (WGS) entry which is preliminary data.</text>
</comment>
<keyword evidence="2" id="KW-1185">Reference proteome</keyword>